<dbReference type="GO" id="GO:0050832">
    <property type="term" value="P:defense response to fungus"/>
    <property type="evidence" value="ECO:0007669"/>
    <property type="project" value="UniProtKB-KW"/>
</dbReference>
<keyword evidence="3" id="KW-0964">Secreted</keyword>
<dbReference type="OrthoDB" id="1035537at2759"/>
<evidence type="ECO:0000313" key="10">
    <source>
        <dbReference type="EMBL" id="CAA0394519.1"/>
    </source>
</evidence>
<dbReference type="Pfam" id="PF07333">
    <property type="entry name" value="SLR1-BP"/>
    <property type="match status" value="1"/>
</dbReference>
<evidence type="ECO:0000256" key="7">
    <source>
        <dbReference type="ARBA" id="ARBA00022821"/>
    </source>
</evidence>
<dbReference type="EMBL" id="CACSHJ010000095">
    <property type="protein sequence ID" value="CAA0394519.1"/>
    <property type="molecule type" value="Genomic_DNA"/>
</dbReference>
<reference evidence="10 11" key="1">
    <citation type="submission" date="2019-12" db="EMBL/GenBank/DDBJ databases">
        <authorList>
            <person name="Jiao W.-B."/>
            <person name="Schneeberger K."/>
        </authorList>
    </citation>
    <scope>NUCLEOTIDE SEQUENCE [LARGE SCALE GENOMIC DNA]</scope>
    <source>
        <strain evidence="11">cv. C24</strain>
    </source>
</reference>
<keyword evidence="9" id="KW-0472">Membrane</keyword>
<sequence>MWDIPNFLYIAKMNKNIIFSFTVLTLFVIFVQVTGVIGNLQQRRQMNQTWCSRPLLTHKQTGKCVIEDCESKCRQKWKGNGTQATCRNQCNCHFRCPWIQGQP</sequence>
<evidence type="ECO:0000256" key="6">
    <source>
        <dbReference type="ARBA" id="ARBA00022729"/>
    </source>
</evidence>
<keyword evidence="8" id="KW-1015">Disulfide bond</keyword>
<dbReference type="AlphaFoldDB" id="A0A5S9XSU5"/>
<keyword evidence="5" id="KW-0295">Fungicide</keyword>
<dbReference type="InterPro" id="IPR010851">
    <property type="entry name" value="DEFL"/>
</dbReference>
<keyword evidence="4" id="KW-0929">Antimicrobial</keyword>
<evidence type="ECO:0000256" key="2">
    <source>
        <dbReference type="ARBA" id="ARBA00006722"/>
    </source>
</evidence>
<evidence type="ECO:0000256" key="5">
    <source>
        <dbReference type="ARBA" id="ARBA00022577"/>
    </source>
</evidence>
<evidence type="ECO:0000256" key="8">
    <source>
        <dbReference type="ARBA" id="ARBA00023157"/>
    </source>
</evidence>
<gene>
    <name evidence="10" type="ORF">C24_LOCUS17537</name>
</gene>
<name>A0A5S9XSU5_ARATH</name>
<feature type="transmembrane region" description="Helical" evidence="9">
    <location>
        <begin position="17"/>
        <end position="40"/>
    </location>
</feature>
<dbReference type="ExpressionAtlas" id="A0A5S9XSU5">
    <property type="expression patterns" value="baseline"/>
</dbReference>
<protein>
    <submittedName>
        <fullName evidence="10">Uncharacterized protein</fullName>
    </submittedName>
</protein>
<keyword evidence="9" id="KW-0812">Transmembrane</keyword>
<dbReference type="PANTHER" id="PTHR34783">
    <property type="entry name" value="DEFENSIN-LIKE PROTEIN 144-RELATED"/>
    <property type="match status" value="1"/>
</dbReference>
<evidence type="ECO:0000256" key="1">
    <source>
        <dbReference type="ARBA" id="ARBA00004613"/>
    </source>
</evidence>
<dbReference type="PANTHER" id="PTHR34783:SF1">
    <property type="entry name" value="DEFENSIN-LIKE PROTEIN 144-RELATED"/>
    <property type="match status" value="1"/>
</dbReference>
<accession>A0A5S9XSU5</accession>
<keyword evidence="9" id="KW-1133">Transmembrane helix</keyword>
<dbReference type="GO" id="GO:0031640">
    <property type="term" value="P:killing of cells of another organism"/>
    <property type="evidence" value="ECO:0007669"/>
    <property type="project" value="UniProtKB-KW"/>
</dbReference>
<dbReference type="GO" id="GO:0005576">
    <property type="term" value="C:extracellular region"/>
    <property type="evidence" value="ECO:0007669"/>
    <property type="project" value="UniProtKB-SubCell"/>
</dbReference>
<organism evidence="10 11">
    <name type="scientific">Arabidopsis thaliana</name>
    <name type="common">Mouse-ear cress</name>
    <dbReference type="NCBI Taxonomy" id="3702"/>
    <lineage>
        <taxon>Eukaryota</taxon>
        <taxon>Viridiplantae</taxon>
        <taxon>Streptophyta</taxon>
        <taxon>Embryophyta</taxon>
        <taxon>Tracheophyta</taxon>
        <taxon>Spermatophyta</taxon>
        <taxon>Magnoliopsida</taxon>
        <taxon>eudicotyledons</taxon>
        <taxon>Gunneridae</taxon>
        <taxon>Pentapetalae</taxon>
        <taxon>rosids</taxon>
        <taxon>malvids</taxon>
        <taxon>Brassicales</taxon>
        <taxon>Brassicaceae</taxon>
        <taxon>Camelineae</taxon>
        <taxon>Arabidopsis</taxon>
    </lineage>
</organism>
<evidence type="ECO:0000313" key="11">
    <source>
        <dbReference type="Proteomes" id="UP000434276"/>
    </source>
</evidence>
<evidence type="ECO:0000256" key="3">
    <source>
        <dbReference type="ARBA" id="ARBA00022525"/>
    </source>
</evidence>
<evidence type="ECO:0000256" key="4">
    <source>
        <dbReference type="ARBA" id="ARBA00022529"/>
    </source>
</evidence>
<dbReference type="Proteomes" id="UP000434276">
    <property type="component" value="Unassembled WGS sequence"/>
</dbReference>
<keyword evidence="7" id="KW-0611">Plant defense</keyword>
<comment type="subcellular location">
    <subcellularLocation>
        <location evidence="1">Secreted</location>
    </subcellularLocation>
</comment>
<comment type="similarity">
    <text evidence="2">Belongs to the DEFL family.</text>
</comment>
<evidence type="ECO:0000256" key="9">
    <source>
        <dbReference type="SAM" id="Phobius"/>
    </source>
</evidence>
<keyword evidence="6" id="KW-0732">Signal</keyword>
<proteinExistence type="inferred from homology"/>